<feature type="transmembrane region" description="Helical" evidence="2">
    <location>
        <begin position="115"/>
        <end position="135"/>
    </location>
</feature>
<organism evidence="3 4">
    <name type="scientific">Novipirellula aureliae</name>
    <dbReference type="NCBI Taxonomy" id="2527966"/>
    <lineage>
        <taxon>Bacteria</taxon>
        <taxon>Pseudomonadati</taxon>
        <taxon>Planctomycetota</taxon>
        <taxon>Planctomycetia</taxon>
        <taxon>Pirellulales</taxon>
        <taxon>Pirellulaceae</taxon>
        <taxon>Novipirellula</taxon>
    </lineage>
</organism>
<evidence type="ECO:0000256" key="1">
    <source>
        <dbReference type="SAM" id="MobiDB-lite"/>
    </source>
</evidence>
<feature type="compositionally biased region" description="Polar residues" evidence="1">
    <location>
        <begin position="357"/>
        <end position="368"/>
    </location>
</feature>
<feature type="compositionally biased region" description="Basic residues" evidence="1">
    <location>
        <begin position="476"/>
        <end position="491"/>
    </location>
</feature>
<dbReference type="Proteomes" id="UP000315471">
    <property type="component" value="Unassembled WGS sequence"/>
</dbReference>
<feature type="region of interest" description="Disordered" evidence="1">
    <location>
        <begin position="302"/>
        <end position="491"/>
    </location>
</feature>
<feature type="compositionally biased region" description="Basic residues" evidence="1">
    <location>
        <begin position="397"/>
        <end position="411"/>
    </location>
</feature>
<keyword evidence="2" id="KW-0472">Membrane</keyword>
<dbReference type="EMBL" id="SJPY01000007">
    <property type="protein sequence ID" value="TWU37867.1"/>
    <property type="molecule type" value="Genomic_DNA"/>
</dbReference>
<evidence type="ECO:0000313" key="3">
    <source>
        <dbReference type="EMBL" id="TWU37867.1"/>
    </source>
</evidence>
<feature type="transmembrane region" description="Helical" evidence="2">
    <location>
        <begin position="151"/>
        <end position="173"/>
    </location>
</feature>
<comment type="caution">
    <text evidence="3">The sequence shown here is derived from an EMBL/GenBank/DDBJ whole genome shotgun (WGS) entry which is preliminary data.</text>
</comment>
<sequence length="491" mass="54880">MAFGRRTIDRRRRVLYSTQQADLVTSTAASRRAAEHLREARKPTEAFGSRVHRRLRGRWFSLVPVKRRTLVGVSGAMFLVVLLLLIAHYASVAWPSIANRPEIARPLRLDRADSFGKWVEAILLALSAGASLLIYQVRRYRIDDYVGQYRLWRLVIITLVLASVHSLVGVVDWAGAILDSMLGQRVALAGNDWLRVVLSLGGAILALRMIAEVRRSTWSLLTMIATWTFLAIPASANWNFISVDTLNKWTVVTCLPLVASATLFASLGGYLRMLVRQVRKLDEKDSIADRLEEFKQKWLTRSKDSNVEEQPSEKTGPRKPEPRLTKQAEPTPTLEADAVDEPAKKKRRWFGLRAAKTESTPNADTDSAASDEEPAKHDDLADDLALPEASGGDAGIKKRRFSLGFLKRKPKSPAATDEEASDGLADEDEAPVAAAQPRKPPLQANRRRQEDLGDSDDGNPSVQQEDVDWDSLSKTERRRLRKQLKRQGRAA</sequence>
<feature type="transmembrane region" description="Helical" evidence="2">
    <location>
        <begin position="250"/>
        <end position="271"/>
    </location>
</feature>
<reference evidence="3 4" key="1">
    <citation type="submission" date="2019-02" db="EMBL/GenBank/DDBJ databases">
        <title>Deep-cultivation of Planctomycetes and their phenomic and genomic characterization uncovers novel biology.</title>
        <authorList>
            <person name="Wiegand S."/>
            <person name="Jogler M."/>
            <person name="Boedeker C."/>
            <person name="Pinto D."/>
            <person name="Vollmers J."/>
            <person name="Rivas-Marin E."/>
            <person name="Kohn T."/>
            <person name="Peeters S.H."/>
            <person name="Heuer A."/>
            <person name="Rast P."/>
            <person name="Oberbeckmann S."/>
            <person name="Bunk B."/>
            <person name="Jeske O."/>
            <person name="Meyerdierks A."/>
            <person name="Storesund J.E."/>
            <person name="Kallscheuer N."/>
            <person name="Luecker S."/>
            <person name="Lage O.M."/>
            <person name="Pohl T."/>
            <person name="Merkel B.J."/>
            <person name="Hornburger P."/>
            <person name="Mueller R.-W."/>
            <person name="Bruemmer F."/>
            <person name="Labrenz M."/>
            <person name="Spormann A.M."/>
            <person name="Op Den Camp H."/>
            <person name="Overmann J."/>
            <person name="Amann R."/>
            <person name="Jetten M.S.M."/>
            <person name="Mascher T."/>
            <person name="Medema M.H."/>
            <person name="Devos D.P."/>
            <person name="Kaster A.-K."/>
            <person name="Ovreas L."/>
            <person name="Rohde M."/>
            <person name="Galperin M.Y."/>
            <person name="Jogler C."/>
        </authorList>
    </citation>
    <scope>NUCLEOTIDE SEQUENCE [LARGE SCALE GENOMIC DNA]</scope>
    <source>
        <strain evidence="3 4">Q31b</strain>
    </source>
</reference>
<feature type="transmembrane region" description="Helical" evidence="2">
    <location>
        <begin position="70"/>
        <end position="95"/>
    </location>
</feature>
<name>A0A5C6DPT4_9BACT</name>
<accession>A0A5C6DPT4</accession>
<keyword evidence="2" id="KW-0812">Transmembrane</keyword>
<feature type="transmembrane region" description="Helical" evidence="2">
    <location>
        <begin position="193"/>
        <end position="211"/>
    </location>
</feature>
<feature type="compositionally biased region" description="Basic and acidic residues" evidence="1">
    <location>
        <begin position="302"/>
        <end position="326"/>
    </location>
</feature>
<keyword evidence="4" id="KW-1185">Reference proteome</keyword>
<keyword evidence="2" id="KW-1133">Transmembrane helix</keyword>
<feature type="transmembrane region" description="Helical" evidence="2">
    <location>
        <begin position="218"/>
        <end position="238"/>
    </location>
</feature>
<proteinExistence type="predicted"/>
<gene>
    <name evidence="3" type="ORF">Q31b_46560</name>
</gene>
<feature type="compositionally biased region" description="Acidic residues" evidence="1">
    <location>
        <begin position="416"/>
        <end position="430"/>
    </location>
</feature>
<evidence type="ECO:0000256" key="2">
    <source>
        <dbReference type="SAM" id="Phobius"/>
    </source>
</evidence>
<dbReference type="AlphaFoldDB" id="A0A5C6DPT4"/>
<protein>
    <submittedName>
        <fullName evidence="3">Uncharacterized protein</fullName>
    </submittedName>
</protein>
<evidence type="ECO:0000313" key="4">
    <source>
        <dbReference type="Proteomes" id="UP000315471"/>
    </source>
</evidence>